<dbReference type="EMBL" id="GBHO01029997">
    <property type="protein sequence ID" value="JAG13607.1"/>
    <property type="molecule type" value="Transcribed_RNA"/>
</dbReference>
<sequence length="301" mass="32611">TPETHTPGTSSYESTRANLTSCSIRGSFATCGTCRTIAAVNFPPHSSHYPAIHELFPSAQTVMRRDLEIPNYFGSYSTHSLLIAPAVAPVLLPLHPPVLARRISYPSYFSHLVETATGVAVHTHRFGTTPCGCSSHAHPPGFLQTPASFFPSASPTREPPPSFVAYSLPPSPTIARTPCTLVCIPICHSAGVGCSLRSNAPLPSPFSPLTSQLPPTLLCTPPTLYSTPRTPYSLCFFVHFPTLLPSLSFPLAILQLYRSIYCSIVFHDHMFLQNLPTIALTLSSVVLMLKPELRLTQTPTC</sequence>
<dbReference type="AlphaFoldDB" id="A0A0A9WYU5"/>
<accession>A0A0A9WYU5</accession>
<reference evidence="1" key="1">
    <citation type="journal article" date="2014" name="PLoS ONE">
        <title>Transcriptome-Based Identification of ABC Transporters in the Western Tarnished Plant Bug Lygus hesperus.</title>
        <authorList>
            <person name="Hull J.J."/>
            <person name="Chaney K."/>
            <person name="Geib S.M."/>
            <person name="Fabrick J.A."/>
            <person name="Brent C.S."/>
            <person name="Walsh D."/>
            <person name="Lavine L.C."/>
        </authorList>
    </citation>
    <scope>NUCLEOTIDE SEQUENCE</scope>
</reference>
<proteinExistence type="predicted"/>
<evidence type="ECO:0000313" key="1">
    <source>
        <dbReference type="EMBL" id="JAG13607.1"/>
    </source>
</evidence>
<reference evidence="1" key="2">
    <citation type="submission" date="2014-07" db="EMBL/GenBank/DDBJ databases">
        <authorList>
            <person name="Hull J."/>
        </authorList>
    </citation>
    <scope>NUCLEOTIDE SEQUENCE</scope>
</reference>
<feature type="non-terminal residue" evidence="1">
    <location>
        <position position="1"/>
    </location>
</feature>
<name>A0A0A9WYU5_LYGHE</name>
<gene>
    <name evidence="1" type="ORF">CM83_5133</name>
</gene>
<protein>
    <submittedName>
        <fullName evidence="1">Uncharacterized protein</fullName>
    </submittedName>
</protein>
<organism evidence="1">
    <name type="scientific">Lygus hesperus</name>
    <name type="common">Western plant bug</name>
    <dbReference type="NCBI Taxonomy" id="30085"/>
    <lineage>
        <taxon>Eukaryota</taxon>
        <taxon>Metazoa</taxon>
        <taxon>Ecdysozoa</taxon>
        <taxon>Arthropoda</taxon>
        <taxon>Hexapoda</taxon>
        <taxon>Insecta</taxon>
        <taxon>Pterygota</taxon>
        <taxon>Neoptera</taxon>
        <taxon>Paraneoptera</taxon>
        <taxon>Hemiptera</taxon>
        <taxon>Heteroptera</taxon>
        <taxon>Panheteroptera</taxon>
        <taxon>Cimicomorpha</taxon>
        <taxon>Miridae</taxon>
        <taxon>Mirini</taxon>
        <taxon>Lygus</taxon>
    </lineage>
</organism>